<dbReference type="Proteomes" id="UP000005237">
    <property type="component" value="Unassembled WGS sequence"/>
</dbReference>
<keyword evidence="1" id="KW-1133">Transmembrane helix</keyword>
<evidence type="ECO:0000313" key="3">
    <source>
        <dbReference type="Proteomes" id="UP000005237"/>
    </source>
</evidence>
<sequence>MDPAQLFCAFLISAMLSLFLKSIIFPEKKKKTVIIEDRRKSLISSSQRPETPKSHVARPEMHDVQELKHLTIVELQNFNAQFSRFTDRYWREIFRRQNDAHHPDHINVSRLQTPNIITALDEYLPHGPIKEVTIIGLIPKPFSSRKCEVMRYLKDRLSTSPDAELSFSEDRLRITSDKA</sequence>
<organism evidence="2 3">
    <name type="scientific">Caenorhabditis japonica</name>
    <dbReference type="NCBI Taxonomy" id="281687"/>
    <lineage>
        <taxon>Eukaryota</taxon>
        <taxon>Metazoa</taxon>
        <taxon>Ecdysozoa</taxon>
        <taxon>Nematoda</taxon>
        <taxon>Chromadorea</taxon>
        <taxon>Rhabditida</taxon>
        <taxon>Rhabditina</taxon>
        <taxon>Rhabditomorpha</taxon>
        <taxon>Rhabditoidea</taxon>
        <taxon>Rhabditidae</taxon>
        <taxon>Peloderinae</taxon>
        <taxon>Caenorhabditis</taxon>
    </lineage>
</organism>
<keyword evidence="1" id="KW-0812">Transmembrane</keyword>
<keyword evidence="3" id="KW-1185">Reference proteome</keyword>
<evidence type="ECO:0000313" key="2">
    <source>
        <dbReference type="EnsemblMetazoa" id="CJA17637.1"/>
    </source>
</evidence>
<accession>A0A8R1E0S9</accession>
<dbReference type="AlphaFoldDB" id="A0A8R1E0S9"/>
<reference evidence="2" key="2">
    <citation type="submission" date="2022-06" db="UniProtKB">
        <authorList>
            <consortium name="EnsemblMetazoa"/>
        </authorList>
    </citation>
    <scope>IDENTIFICATION</scope>
    <source>
        <strain evidence="2">DF5081</strain>
    </source>
</reference>
<proteinExistence type="predicted"/>
<evidence type="ECO:0000256" key="1">
    <source>
        <dbReference type="SAM" id="Phobius"/>
    </source>
</evidence>
<reference evidence="3" key="1">
    <citation type="submission" date="2010-08" db="EMBL/GenBank/DDBJ databases">
        <authorList>
            <consortium name="Caenorhabditis japonica Sequencing Consortium"/>
            <person name="Wilson R.K."/>
        </authorList>
    </citation>
    <scope>NUCLEOTIDE SEQUENCE [LARGE SCALE GENOMIC DNA]</scope>
    <source>
        <strain evidence="3">DF5081</strain>
    </source>
</reference>
<feature type="transmembrane region" description="Helical" evidence="1">
    <location>
        <begin position="6"/>
        <end position="24"/>
    </location>
</feature>
<protein>
    <submittedName>
        <fullName evidence="2">Uncharacterized protein</fullName>
    </submittedName>
</protein>
<keyword evidence="1" id="KW-0472">Membrane</keyword>
<name>A0A8R1E0S9_CAEJA</name>
<dbReference type="EnsemblMetazoa" id="CJA17637.1">
    <property type="protein sequence ID" value="CJA17637.1"/>
    <property type="gene ID" value="WBGene00136841"/>
</dbReference>